<reference evidence="2" key="1">
    <citation type="submission" date="2025-08" db="UniProtKB">
        <authorList>
            <consortium name="RefSeq"/>
        </authorList>
    </citation>
    <scope>IDENTIFICATION</scope>
</reference>
<protein>
    <submittedName>
        <fullName evidence="2">Distal membrane-arm assembly complex protein 2</fullName>
    </submittedName>
</protein>
<keyword evidence="1" id="KW-1185">Reference proteome</keyword>
<gene>
    <name evidence="2" type="primary">LOC103513232</name>
</gene>
<dbReference type="RefSeq" id="XP_008476271.1">
    <property type="nucleotide sequence ID" value="XM_008478049.3"/>
</dbReference>
<evidence type="ECO:0000313" key="1">
    <source>
        <dbReference type="Proteomes" id="UP000079169"/>
    </source>
</evidence>
<evidence type="ECO:0000313" key="2">
    <source>
        <dbReference type="RefSeq" id="XP_008476271.1"/>
    </source>
</evidence>
<organism evidence="1 2">
    <name type="scientific">Diaphorina citri</name>
    <name type="common">Asian citrus psyllid</name>
    <dbReference type="NCBI Taxonomy" id="121845"/>
    <lineage>
        <taxon>Eukaryota</taxon>
        <taxon>Metazoa</taxon>
        <taxon>Ecdysozoa</taxon>
        <taxon>Arthropoda</taxon>
        <taxon>Hexapoda</taxon>
        <taxon>Insecta</taxon>
        <taxon>Pterygota</taxon>
        <taxon>Neoptera</taxon>
        <taxon>Paraneoptera</taxon>
        <taxon>Hemiptera</taxon>
        <taxon>Sternorrhyncha</taxon>
        <taxon>Psylloidea</taxon>
        <taxon>Psyllidae</taxon>
        <taxon>Diaphorininae</taxon>
        <taxon>Diaphorina</taxon>
    </lineage>
</organism>
<proteinExistence type="predicted"/>
<dbReference type="AlphaFoldDB" id="A0A1S3D7V0"/>
<dbReference type="Proteomes" id="UP000079169">
    <property type="component" value="Unplaced"/>
</dbReference>
<name>A0A1S3D7V0_DIACI</name>
<dbReference type="GeneID" id="103513232"/>
<sequence>MWTRCKNAPRVCKHAKKTYQLSNGIFNRSTCLTDLARAFSSKLDIDPVNEKQKKLIEDFRRSREYNEAYTRMQAKEGKSRYQQMISAIRPMNVFDTPFTLDNISVYLANTKRKMEIKSQSYNELRVEKLGHDIGAAHFVLFRRGAVKFYGMDKWLRWTTEKKYTDVEGLPGFYKEGYQIEAIDLGNVNVYYEGLKNLEPLKRMTFLSLENNPLVDDWYLDYLSNFPSLEYLNLKNCPLISHRGIAILHKLDRLQTLLLKNDKTTPSNEMKLAVLNLLEYNPGLSIDIDPSTQESIAPSSV</sequence>
<dbReference type="Gene3D" id="3.80.10.10">
    <property type="entry name" value="Ribonuclease Inhibitor"/>
    <property type="match status" value="1"/>
</dbReference>
<dbReference type="PaxDb" id="121845-A0A1S3D7V0"/>
<dbReference type="KEGG" id="dci:103513232"/>
<dbReference type="InterPro" id="IPR032675">
    <property type="entry name" value="LRR_dom_sf"/>
</dbReference>
<accession>A0A1S3D7V0</accession>
<dbReference type="STRING" id="121845.A0A1S3D7V0"/>
<dbReference type="SUPFAM" id="SSF52047">
    <property type="entry name" value="RNI-like"/>
    <property type="match status" value="1"/>
</dbReference>